<evidence type="ECO:0000313" key="3">
    <source>
        <dbReference type="Proteomes" id="UP000197097"/>
    </source>
</evidence>
<evidence type="ECO:0008006" key="4">
    <source>
        <dbReference type="Google" id="ProtNLM"/>
    </source>
</evidence>
<gene>
    <name evidence="2" type="ORF">CDQ91_19455</name>
</gene>
<sequence length="890" mass="98050">MATEADNIHKLAPSWNARQVVTFNGQHDTRITTGGEYDTRTLASLFALEPGNADKLDGLAFIPSSYSAHDARSHATQRSDGVFVALCGDVDHGDHPLHRIESMVRGFARDAAWLIFSTAHARADDKRWRIVIPLAQPIGFDDWHDAQHAFFNFMEYGGIDMDRALDRAGQPVYLPNVPDHHAKTGELLRDDDGAPLFYKRATTGTNAPGLTTDGPLASGMAAIARKREDDEAERKQMREEAARRRANRPRNDDAPIMEEFNRGTPVANLLELYGYKQSPRNPADWRSPHQQSDSYATRIVEDSWISLSASDVASGLGQKCQAGCFGDAYDLFVHFEHSGDHKSAFRTLYQERRAAQPQPYSAPPAMHPDDPGICAEDIDSMNAVGGEVFDQPEAVIDEADYPDPVDLWARYDPAVLPRGLLPDVIEKYAESQAELMGVDPGGIAMSALAVCSAVISDRICVQVKQHDPSWKESARLWVALIGPPSAKKTPIMSAATRPLNRLDAQLFAEYMVKMDAYDEDQARKKTEREGIQKPLQRRLRISDATVEAAQEVMKGSPDGILSVQDELSGWFGAMDKYGSAKGAAGDRAFWLQAFNGGEYALNRVARGAALIPNLSISVLGGIQPEPLRRLVGESVDDGLVQRLLPIPLHRASVGIDAPRSGEVEAYEQLVVDMWQLRPHDHGAEAMRFDPLAQEIRRELEEKHHEMMSTEVISPKMASHFGKYDGIFARLCVLWHCIEAQGLPCAPSVITAATAARVAKFMHEYIAPNAVAFYCGMLGLADDHETLVDLAAHIVTHKLDTVNSRVIQRAGRALRSLTSDDSRKLCEKLESMGWLIEAGPVARSNTPRWAVNPIVHSRFVERSAKEEARRAKAQAAIKDAIAMSAKGAGDE</sequence>
<dbReference type="RefSeq" id="WP_088474381.1">
    <property type="nucleotide sequence ID" value="NZ_NISJ01000016.1"/>
</dbReference>
<dbReference type="Proteomes" id="UP000197097">
    <property type="component" value="Unassembled WGS sequence"/>
</dbReference>
<evidence type="ECO:0000256" key="1">
    <source>
        <dbReference type="SAM" id="MobiDB-lite"/>
    </source>
</evidence>
<protein>
    <recommendedName>
        <fullName evidence="4">DUF3987 domain-containing protein</fullName>
    </recommendedName>
</protein>
<dbReference type="AlphaFoldDB" id="A0A246JEP3"/>
<organism evidence="2 3">
    <name type="scientific">Sphingopyxis witflariensis</name>
    <dbReference type="NCBI Taxonomy" id="173675"/>
    <lineage>
        <taxon>Bacteria</taxon>
        <taxon>Pseudomonadati</taxon>
        <taxon>Pseudomonadota</taxon>
        <taxon>Alphaproteobacteria</taxon>
        <taxon>Sphingomonadales</taxon>
        <taxon>Sphingomonadaceae</taxon>
        <taxon>Sphingopyxis</taxon>
    </lineage>
</organism>
<proteinExistence type="predicted"/>
<comment type="caution">
    <text evidence="2">The sequence shown here is derived from an EMBL/GenBank/DDBJ whole genome shotgun (WGS) entry which is preliminary data.</text>
</comment>
<dbReference type="InterPro" id="IPR025048">
    <property type="entry name" value="DUF3987"/>
</dbReference>
<accession>A0A246JEP3</accession>
<keyword evidence="3" id="KW-1185">Reference proteome</keyword>
<name>A0A246JEP3_9SPHN</name>
<reference evidence="2 3" key="1">
    <citation type="journal article" date="2002" name="Int. J. Syst. Evol. Microbiol.">
        <title>Sphingopyxis witflariensis sp. nov., isolated from activated sludge.</title>
        <authorList>
            <person name="Kampfer P."/>
            <person name="Witzenberger R."/>
            <person name="Denner E.B."/>
            <person name="Busse H.J."/>
            <person name="Neef A."/>
        </authorList>
    </citation>
    <scope>NUCLEOTIDE SEQUENCE [LARGE SCALE GENOMIC DNA]</scope>
    <source>
        <strain evidence="2 3">DSM 14551</strain>
    </source>
</reference>
<feature type="compositionally biased region" description="Basic and acidic residues" evidence="1">
    <location>
        <begin position="225"/>
        <end position="253"/>
    </location>
</feature>
<evidence type="ECO:0000313" key="2">
    <source>
        <dbReference type="EMBL" id="OWQ91116.1"/>
    </source>
</evidence>
<feature type="region of interest" description="Disordered" evidence="1">
    <location>
        <begin position="225"/>
        <end position="258"/>
    </location>
</feature>
<dbReference type="EMBL" id="NISJ01000016">
    <property type="protein sequence ID" value="OWQ91116.1"/>
    <property type="molecule type" value="Genomic_DNA"/>
</dbReference>
<dbReference type="Pfam" id="PF13148">
    <property type="entry name" value="DUF3987"/>
    <property type="match status" value="1"/>
</dbReference>
<dbReference type="OrthoDB" id="5453446at2"/>